<evidence type="ECO:0000313" key="1">
    <source>
        <dbReference type="EMBL" id="JAH38468.1"/>
    </source>
</evidence>
<dbReference type="EMBL" id="GBXM01070109">
    <property type="protein sequence ID" value="JAH38468.1"/>
    <property type="molecule type" value="Transcribed_RNA"/>
</dbReference>
<name>A0A0E9SD82_ANGAN</name>
<reference evidence="1" key="2">
    <citation type="journal article" date="2015" name="Fish Shellfish Immunol.">
        <title>Early steps in the European eel (Anguilla anguilla)-Vibrio vulnificus interaction in the gills: Role of the RtxA13 toxin.</title>
        <authorList>
            <person name="Callol A."/>
            <person name="Pajuelo D."/>
            <person name="Ebbesson L."/>
            <person name="Teles M."/>
            <person name="MacKenzie S."/>
            <person name="Amaro C."/>
        </authorList>
    </citation>
    <scope>NUCLEOTIDE SEQUENCE</scope>
</reference>
<organism evidence="1">
    <name type="scientific">Anguilla anguilla</name>
    <name type="common">European freshwater eel</name>
    <name type="synonym">Muraena anguilla</name>
    <dbReference type="NCBI Taxonomy" id="7936"/>
    <lineage>
        <taxon>Eukaryota</taxon>
        <taxon>Metazoa</taxon>
        <taxon>Chordata</taxon>
        <taxon>Craniata</taxon>
        <taxon>Vertebrata</taxon>
        <taxon>Euteleostomi</taxon>
        <taxon>Actinopterygii</taxon>
        <taxon>Neopterygii</taxon>
        <taxon>Teleostei</taxon>
        <taxon>Anguilliformes</taxon>
        <taxon>Anguillidae</taxon>
        <taxon>Anguilla</taxon>
    </lineage>
</organism>
<dbReference type="AlphaFoldDB" id="A0A0E9SD82"/>
<proteinExistence type="predicted"/>
<sequence length="44" mass="5460">MCMTKHKMEWKVVQASCCSVQFFQSLSFRENLKICWWLYLHFKL</sequence>
<accession>A0A0E9SD82</accession>
<protein>
    <submittedName>
        <fullName evidence="1">Uncharacterized protein</fullName>
    </submittedName>
</protein>
<reference evidence="1" key="1">
    <citation type="submission" date="2014-11" db="EMBL/GenBank/DDBJ databases">
        <authorList>
            <person name="Amaro Gonzalez C."/>
        </authorList>
    </citation>
    <scope>NUCLEOTIDE SEQUENCE</scope>
</reference>